<dbReference type="InterPro" id="IPR001279">
    <property type="entry name" value="Metallo-B-lactamas"/>
</dbReference>
<reference evidence="2" key="2">
    <citation type="submission" date="2021-04" db="EMBL/GenBank/DDBJ databases">
        <authorList>
            <person name="Gilroy R."/>
        </authorList>
    </citation>
    <scope>NUCLEOTIDE SEQUENCE</scope>
    <source>
        <strain evidence="2">USAMLcec3-2134</strain>
    </source>
</reference>
<evidence type="ECO:0000313" key="2">
    <source>
        <dbReference type="EMBL" id="HJB89870.1"/>
    </source>
</evidence>
<accession>A0A9D2SBG0</accession>
<dbReference type="Gene3D" id="3.60.15.10">
    <property type="entry name" value="Ribonuclease Z/Hydroxyacylglutathione hydrolase-like"/>
    <property type="match status" value="1"/>
</dbReference>
<proteinExistence type="predicted"/>
<dbReference type="InterPro" id="IPR036866">
    <property type="entry name" value="RibonucZ/Hydroxyglut_hydro"/>
</dbReference>
<evidence type="ECO:0000259" key="1">
    <source>
        <dbReference type="SMART" id="SM00849"/>
    </source>
</evidence>
<dbReference type="InterPro" id="IPR050855">
    <property type="entry name" value="NDM-1-like"/>
</dbReference>
<dbReference type="SUPFAM" id="SSF56281">
    <property type="entry name" value="Metallo-hydrolase/oxidoreductase"/>
    <property type="match status" value="1"/>
</dbReference>
<protein>
    <submittedName>
        <fullName evidence="2">MBL fold metallo-hydrolase</fullName>
    </submittedName>
</protein>
<name>A0A9D2SBG0_9FIRM</name>
<dbReference type="Pfam" id="PF00753">
    <property type="entry name" value="Lactamase_B"/>
    <property type="match status" value="1"/>
</dbReference>
<dbReference type="Proteomes" id="UP000886883">
    <property type="component" value="Unassembled WGS sequence"/>
</dbReference>
<organism evidence="2 3">
    <name type="scientific">Candidatus Eisenbergiella merdigallinarum</name>
    <dbReference type="NCBI Taxonomy" id="2838552"/>
    <lineage>
        <taxon>Bacteria</taxon>
        <taxon>Bacillati</taxon>
        <taxon>Bacillota</taxon>
        <taxon>Clostridia</taxon>
        <taxon>Lachnospirales</taxon>
        <taxon>Lachnospiraceae</taxon>
        <taxon>Eisenbergiella</taxon>
    </lineage>
</organism>
<gene>
    <name evidence="2" type="ORF">H9763_00185</name>
</gene>
<evidence type="ECO:0000313" key="3">
    <source>
        <dbReference type="Proteomes" id="UP000886883"/>
    </source>
</evidence>
<dbReference type="AlphaFoldDB" id="A0A9D2SBG0"/>
<dbReference type="PANTHER" id="PTHR42951:SF4">
    <property type="entry name" value="ACYL-COENZYME A THIOESTERASE MBLAC2"/>
    <property type="match status" value="1"/>
</dbReference>
<dbReference type="SMART" id="SM00849">
    <property type="entry name" value="Lactamase_B"/>
    <property type="match status" value="1"/>
</dbReference>
<comment type="caution">
    <text evidence="2">The sequence shown here is derived from an EMBL/GenBank/DDBJ whole genome shotgun (WGS) entry which is preliminary data.</text>
</comment>
<dbReference type="PANTHER" id="PTHR42951">
    <property type="entry name" value="METALLO-BETA-LACTAMASE DOMAIN-CONTAINING"/>
    <property type="match status" value="1"/>
</dbReference>
<sequence>MKLMEHVYQVAGVSLSHFYDATSYLIEGEDGLYLIDCGTPDGYEQILSNIRSLGFRPEDIRIIYGTHGHYDHVGTAALFQKDFGCRLYLHAADKEQVEEGDGVRTTAELLYGREFPPCRVDGLLEDGQKIDFGNGVSMEVLHTPGHTAGSVCFAMDVKGFSFLVAGDTLHGGYSDKIGSDEGVWKASLDKLTARHFDGYTFGHMGATVICDADARIAELKKQFATYYNPWFKAMKDTFRYA</sequence>
<dbReference type="EMBL" id="DWXE01000001">
    <property type="protein sequence ID" value="HJB89870.1"/>
    <property type="molecule type" value="Genomic_DNA"/>
</dbReference>
<feature type="domain" description="Metallo-beta-lactamase" evidence="1">
    <location>
        <begin position="20"/>
        <end position="203"/>
    </location>
</feature>
<reference evidence="2" key="1">
    <citation type="journal article" date="2021" name="PeerJ">
        <title>Extensive microbial diversity within the chicken gut microbiome revealed by metagenomics and culture.</title>
        <authorList>
            <person name="Gilroy R."/>
            <person name="Ravi A."/>
            <person name="Getino M."/>
            <person name="Pursley I."/>
            <person name="Horton D.L."/>
            <person name="Alikhan N.F."/>
            <person name="Baker D."/>
            <person name="Gharbi K."/>
            <person name="Hall N."/>
            <person name="Watson M."/>
            <person name="Adriaenssens E.M."/>
            <person name="Foster-Nyarko E."/>
            <person name="Jarju S."/>
            <person name="Secka A."/>
            <person name="Antonio M."/>
            <person name="Oren A."/>
            <person name="Chaudhuri R.R."/>
            <person name="La Ragione R."/>
            <person name="Hildebrand F."/>
            <person name="Pallen M.J."/>
        </authorList>
    </citation>
    <scope>NUCLEOTIDE SEQUENCE</scope>
    <source>
        <strain evidence="2">USAMLcec3-2134</strain>
    </source>
</reference>